<evidence type="ECO:0000259" key="3">
    <source>
        <dbReference type="PROSITE" id="PS51329"/>
    </source>
</evidence>
<dbReference type="InterPro" id="IPR039093">
    <property type="entry name" value="XRP2"/>
</dbReference>
<name>A0A150G5V6_GONPE</name>
<dbReference type="Proteomes" id="UP000075714">
    <property type="component" value="Unassembled WGS sequence"/>
</dbReference>
<comment type="similarity">
    <text evidence="1">Belongs to the TBCC family.</text>
</comment>
<dbReference type="EMBL" id="LSYV01000058">
    <property type="protein sequence ID" value="KXZ45204.1"/>
    <property type="molecule type" value="Genomic_DNA"/>
</dbReference>
<comment type="caution">
    <text evidence="4">The sequence shown here is derived from an EMBL/GenBank/DDBJ whole genome shotgun (WGS) entry which is preliminary data.</text>
</comment>
<proteinExistence type="inferred from homology"/>
<organism evidence="4 5">
    <name type="scientific">Gonium pectorale</name>
    <name type="common">Green alga</name>
    <dbReference type="NCBI Taxonomy" id="33097"/>
    <lineage>
        <taxon>Eukaryota</taxon>
        <taxon>Viridiplantae</taxon>
        <taxon>Chlorophyta</taxon>
        <taxon>core chlorophytes</taxon>
        <taxon>Chlorophyceae</taxon>
        <taxon>CS clade</taxon>
        <taxon>Chlamydomonadales</taxon>
        <taxon>Volvocaceae</taxon>
        <taxon>Gonium</taxon>
    </lineage>
</organism>
<reference evidence="5" key="1">
    <citation type="journal article" date="2016" name="Nat. Commun.">
        <title>The Gonium pectorale genome demonstrates co-option of cell cycle regulation during the evolution of multicellularity.</title>
        <authorList>
            <person name="Hanschen E.R."/>
            <person name="Marriage T.N."/>
            <person name="Ferris P.J."/>
            <person name="Hamaji T."/>
            <person name="Toyoda A."/>
            <person name="Fujiyama A."/>
            <person name="Neme R."/>
            <person name="Noguchi H."/>
            <person name="Minakuchi Y."/>
            <person name="Suzuki M."/>
            <person name="Kawai-Toyooka H."/>
            <person name="Smith D.R."/>
            <person name="Sparks H."/>
            <person name="Anderson J."/>
            <person name="Bakaric R."/>
            <person name="Luria V."/>
            <person name="Karger A."/>
            <person name="Kirschner M.W."/>
            <person name="Durand P.M."/>
            <person name="Michod R.E."/>
            <person name="Nozaki H."/>
            <person name="Olson B.J."/>
        </authorList>
    </citation>
    <scope>NUCLEOTIDE SEQUENCE [LARGE SCALE GENOMIC DNA]</scope>
    <source>
        <strain evidence="5">NIES-2863</strain>
    </source>
</reference>
<dbReference type="AlphaFoldDB" id="A0A150G5V6"/>
<dbReference type="SMART" id="SM00673">
    <property type="entry name" value="CARP"/>
    <property type="match status" value="2"/>
</dbReference>
<evidence type="ECO:0000256" key="2">
    <source>
        <dbReference type="ARBA" id="ARBA00022741"/>
    </source>
</evidence>
<dbReference type="InterPro" id="IPR016098">
    <property type="entry name" value="CAP/MinC_C"/>
</dbReference>
<dbReference type="GO" id="GO:0006892">
    <property type="term" value="P:post-Golgi vesicle-mediated transport"/>
    <property type="evidence" value="ECO:0007669"/>
    <property type="project" value="TreeGrafter"/>
</dbReference>
<accession>A0A150G5V6</accession>
<dbReference type="PANTHER" id="PTHR15440:SF0">
    <property type="entry name" value="PROTEIN XRP2"/>
    <property type="match status" value="1"/>
</dbReference>
<dbReference type="Gene3D" id="2.160.20.70">
    <property type="match status" value="1"/>
</dbReference>
<feature type="domain" description="C-CAP/cofactor C-like" evidence="3">
    <location>
        <begin position="50"/>
        <end position="203"/>
    </location>
</feature>
<sequence>MGCAGSKEKRASAYADFTNIKAAEDDAPAPTNMKNVAASKPGAAAAAASPIQQLPKPKLDPKDFRFVGFSGEIKIKQPGSINGQSFIIDKCENCDIYLLDWSSQVTIDECKKCRIFIGPTDGSVFIRDCHDCSFALVGRQLRTRGCEDCSLSVFCRTKPIVETSMNLRIACFDMSYPQLKDHMQAAKLGPFHNFWYEIFDFTPKGTAWD</sequence>
<dbReference type="GO" id="GO:0005929">
    <property type="term" value="C:cilium"/>
    <property type="evidence" value="ECO:0007669"/>
    <property type="project" value="TreeGrafter"/>
</dbReference>
<dbReference type="InterPro" id="IPR012945">
    <property type="entry name" value="Tubulin-bd_cofactor_C_dom"/>
</dbReference>
<dbReference type="OrthoDB" id="194775at2759"/>
<dbReference type="GO" id="GO:1990075">
    <property type="term" value="C:periciliary membrane compartment"/>
    <property type="evidence" value="ECO:0007669"/>
    <property type="project" value="TreeGrafter"/>
</dbReference>
<gene>
    <name evidence="4" type="ORF">GPECTOR_57g494</name>
</gene>
<keyword evidence="5" id="KW-1185">Reference proteome</keyword>
<dbReference type="InterPro" id="IPR006599">
    <property type="entry name" value="CARP_motif"/>
</dbReference>
<dbReference type="GO" id="GO:0005096">
    <property type="term" value="F:GTPase activator activity"/>
    <property type="evidence" value="ECO:0007669"/>
    <property type="project" value="InterPro"/>
</dbReference>
<protein>
    <recommendedName>
        <fullName evidence="3">C-CAP/cofactor C-like domain-containing protein</fullName>
    </recommendedName>
</protein>
<dbReference type="InterPro" id="IPR017901">
    <property type="entry name" value="C-CAP_CF_C-like"/>
</dbReference>
<keyword evidence="2" id="KW-0547">Nucleotide-binding</keyword>
<dbReference type="PROSITE" id="PS51329">
    <property type="entry name" value="C_CAP_COFACTOR_C"/>
    <property type="match status" value="1"/>
</dbReference>
<dbReference type="STRING" id="33097.A0A150G5V6"/>
<dbReference type="Pfam" id="PF07986">
    <property type="entry name" value="TBCC"/>
    <property type="match status" value="1"/>
</dbReference>
<dbReference type="GO" id="GO:0000166">
    <property type="term" value="F:nucleotide binding"/>
    <property type="evidence" value="ECO:0007669"/>
    <property type="project" value="UniProtKB-KW"/>
</dbReference>
<dbReference type="PANTHER" id="PTHR15440">
    <property type="entry name" value="XRP2 PROTEIN"/>
    <property type="match status" value="1"/>
</dbReference>
<evidence type="ECO:0000313" key="4">
    <source>
        <dbReference type="EMBL" id="KXZ45204.1"/>
    </source>
</evidence>
<evidence type="ECO:0000256" key="1">
    <source>
        <dbReference type="ARBA" id="ARBA00008848"/>
    </source>
</evidence>
<evidence type="ECO:0000313" key="5">
    <source>
        <dbReference type="Proteomes" id="UP000075714"/>
    </source>
</evidence>